<dbReference type="InterPro" id="IPR024968">
    <property type="entry name" value="SlpA_C_lactobacillus"/>
</dbReference>
<evidence type="ECO:0000313" key="3">
    <source>
        <dbReference type="Proteomes" id="UP000187499"/>
    </source>
</evidence>
<dbReference type="GO" id="GO:0009253">
    <property type="term" value="P:peptidoglycan catabolic process"/>
    <property type="evidence" value="ECO:0007669"/>
    <property type="project" value="InterPro"/>
</dbReference>
<dbReference type="SMART" id="SM00644">
    <property type="entry name" value="Ami_2"/>
    <property type="match status" value="1"/>
</dbReference>
<dbReference type="EMBL" id="CP019323">
    <property type="protein sequence ID" value="APX72100.1"/>
    <property type="molecule type" value="Genomic_DNA"/>
</dbReference>
<dbReference type="AlphaFoldDB" id="A0A1P8Q2K9"/>
<accession>A0A1P8Q2K9</accession>
<dbReference type="CDD" id="cd06583">
    <property type="entry name" value="PGRP"/>
    <property type="match status" value="1"/>
</dbReference>
<sequence>MFNPNVIKMNHVLSGDQGDARVAQKKYIIVHESGNDKDTKYADMLSNEVTFMHNNYSSAYTTHFVGYMDTSNEAQIYQIGTPGYVSWGALSANPYAPVQIEFARVYQNDRAKFKQAYHLYIEAIRYYAGLYEIPLKLDEAGNGVKSHQWITNNYGGDHQDPYAYFASMGISKSQFKHDVENGIDEVVQDTKVNRTTITIQNGPKSGIAGWTLEGKIIPGSNSKLVNGSSWLSNGLKKINGLPMYKIANDEYIPKKYTDQAGIVTINGVGGISSVTSTGEKNIGSESKFQDLTQWKTTDKLYQIAGRYYFKVATDEYIDAFYTIGGGNK</sequence>
<dbReference type="GO" id="GO:0008745">
    <property type="term" value="F:N-acetylmuramoyl-L-alanine amidase activity"/>
    <property type="evidence" value="ECO:0007669"/>
    <property type="project" value="InterPro"/>
</dbReference>
<dbReference type="STRING" id="1847728.BTM29_05765"/>
<dbReference type="InterPro" id="IPR036505">
    <property type="entry name" value="Amidase/PGRP_sf"/>
</dbReference>
<evidence type="ECO:0000259" key="1">
    <source>
        <dbReference type="SMART" id="SM00644"/>
    </source>
</evidence>
<reference evidence="3" key="1">
    <citation type="submission" date="2016-12" db="EMBL/GenBank/DDBJ databases">
        <authorList>
            <person name="Jung M.Y."/>
            <person name="Lee S.H."/>
        </authorList>
    </citation>
    <scope>NUCLEOTIDE SEQUENCE [LARGE SCALE GENOMIC DNA]</scope>
    <source>
        <strain evidence="3">WiKim39</strain>
    </source>
</reference>
<dbReference type="Gene3D" id="3.40.80.10">
    <property type="entry name" value="Peptidoglycan recognition protein-like"/>
    <property type="match status" value="1"/>
</dbReference>
<dbReference type="Proteomes" id="UP000187499">
    <property type="component" value="Chromosome"/>
</dbReference>
<keyword evidence="3" id="KW-1185">Reference proteome</keyword>
<dbReference type="SUPFAM" id="SSF55846">
    <property type="entry name" value="N-acetylmuramoyl-L-alanine amidase-like"/>
    <property type="match status" value="1"/>
</dbReference>
<evidence type="ECO:0000313" key="2">
    <source>
        <dbReference type="EMBL" id="APX72100.1"/>
    </source>
</evidence>
<dbReference type="RefSeq" id="WP_076614603.1">
    <property type="nucleotide sequence ID" value="NZ_CP019323.1"/>
</dbReference>
<name>A0A1P8Q2K9_9LACO</name>
<organism evidence="2 3">
    <name type="scientific">Companilactobacillus allii</name>
    <dbReference type="NCBI Taxonomy" id="1847728"/>
    <lineage>
        <taxon>Bacteria</taxon>
        <taxon>Bacillati</taxon>
        <taxon>Bacillota</taxon>
        <taxon>Bacilli</taxon>
        <taxon>Lactobacillales</taxon>
        <taxon>Lactobacillaceae</taxon>
        <taxon>Companilactobacillus</taxon>
    </lineage>
</organism>
<protein>
    <recommendedName>
        <fullName evidence="1">N-acetylmuramoyl-L-alanine amidase domain-containing protein</fullName>
    </recommendedName>
</protein>
<dbReference type="KEGG" id="lalw:BTM29_05765"/>
<proteinExistence type="predicted"/>
<dbReference type="InterPro" id="IPR002502">
    <property type="entry name" value="Amidase_domain"/>
</dbReference>
<dbReference type="OrthoDB" id="9816557at2"/>
<dbReference type="Pfam" id="PF03217">
    <property type="entry name" value="SlpA"/>
    <property type="match status" value="1"/>
</dbReference>
<gene>
    <name evidence="2" type="ORF">BTM29_05765</name>
</gene>
<feature type="domain" description="N-acetylmuramoyl-L-alanine amidase" evidence="1">
    <location>
        <begin position="15"/>
        <end position="162"/>
    </location>
</feature>